<evidence type="ECO:0000313" key="3">
    <source>
        <dbReference type="Proteomes" id="UP000759131"/>
    </source>
</evidence>
<feature type="domain" description="COMM" evidence="1">
    <location>
        <begin position="112"/>
        <end position="183"/>
    </location>
</feature>
<reference evidence="2" key="1">
    <citation type="submission" date="2020-11" db="EMBL/GenBank/DDBJ databases">
        <authorList>
            <person name="Tran Van P."/>
        </authorList>
    </citation>
    <scope>NUCLEOTIDE SEQUENCE</scope>
</reference>
<name>A0A7R9Q8Q5_9ACAR</name>
<dbReference type="PROSITE" id="PS51269">
    <property type="entry name" value="COMM"/>
    <property type="match status" value="1"/>
</dbReference>
<dbReference type="Pfam" id="PF22838">
    <property type="entry name" value="COMMD8_HN"/>
    <property type="match status" value="1"/>
</dbReference>
<keyword evidence="3" id="KW-1185">Reference proteome</keyword>
<dbReference type="EMBL" id="CAJPIZ010018887">
    <property type="protein sequence ID" value="CAG2116729.1"/>
    <property type="molecule type" value="Genomic_DNA"/>
</dbReference>
<dbReference type="EMBL" id="OC873462">
    <property type="protein sequence ID" value="CAD7636607.1"/>
    <property type="molecule type" value="Genomic_DNA"/>
</dbReference>
<organism evidence="2">
    <name type="scientific">Medioppia subpectinata</name>
    <dbReference type="NCBI Taxonomy" id="1979941"/>
    <lineage>
        <taxon>Eukaryota</taxon>
        <taxon>Metazoa</taxon>
        <taxon>Ecdysozoa</taxon>
        <taxon>Arthropoda</taxon>
        <taxon>Chelicerata</taxon>
        <taxon>Arachnida</taxon>
        <taxon>Acari</taxon>
        <taxon>Acariformes</taxon>
        <taxon>Sarcoptiformes</taxon>
        <taxon>Oribatida</taxon>
        <taxon>Brachypylina</taxon>
        <taxon>Oppioidea</taxon>
        <taxon>Oppiidae</taxon>
        <taxon>Medioppia</taxon>
    </lineage>
</organism>
<accession>A0A7R9Q8Q5</accession>
<evidence type="ECO:0000259" key="1">
    <source>
        <dbReference type="PROSITE" id="PS51269"/>
    </source>
</evidence>
<dbReference type="Proteomes" id="UP000759131">
    <property type="component" value="Unassembled WGS sequence"/>
</dbReference>
<evidence type="ECO:0000313" key="2">
    <source>
        <dbReference type="EMBL" id="CAD7636607.1"/>
    </source>
</evidence>
<dbReference type="Pfam" id="PF07258">
    <property type="entry name" value="COMM_domain"/>
    <property type="match status" value="1"/>
</dbReference>
<protein>
    <recommendedName>
        <fullName evidence="1">COMM domain-containing protein</fullName>
    </recommendedName>
</protein>
<gene>
    <name evidence="2" type="ORF">OSB1V03_LOCUS16687</name>
</gene>
<dbReference type="InterPro" id="IPR055184">
    <property type="entry name" value="COMMD8_HN"/>
</dbReference>
<proteinExistence type="predicted"/>
<dbReference type="OrthoDB" id="6510215at2759"/>
<dbReference type="AlphaFoldDB" id="A0A7R9Q8Q5"/>
<dbReference type="InterPro" id="IPR017920">
    <property type="entry name" value="COMM"/>
</dbReference>
<sequence length="183" mass="21251">MASIASDTHFNDLSDDNMFSFIHEIIDEMCGICPLKTSKYVPTIWSVETQFTHFVDYMKTLLSQLIDIRAKHESLREMPENTQKVVLECIEVRRPELRKAIINETIGHNNPVLKDFFWKLNVVLDSDKMCELNEPLVNLDLNINEDTNGTKNETIVSMELNREELMKVIDTLEEGQQALRQSY</sequence>